<organism evidence="1 2">
    <name type="scientific">Hyalomma asiaticum</name>
    <name type="common">Tick</name>
    <dbReference type="NCBI Taxonomy" id="266040"/>
    <lineage>
        <taxon>Eukaryota</taxon>
        <taxon>Metazoa</taxon>
        <taxon>Ecdysozoa</taxon>
        <taxon>Arthropoda</taxon>
        <taxon>Chelicerata</taxon>
        <taxon>Arachnida</taxon>
        <taxon>Acari</taxon>
        <taxon>Parasitiformes</taxon>
        <taxon>Ixodida</taxon>
        <taxon>Ixodoidea</taxon>
        <taxon>Ixodidae</taxon>
        <taxon>Hyalomminae</taxon>
        <taxon>Hyalomma</taxon>
    </lineage>
</organism>
<keyword evidence="2" id="KW-1185">Reference proteome</keyword>
<dbReference type="EMBL" id="CM023491">
    <property type="protein sequence ID" value="KAH6941399.1"/>
    <property type="molecule type" value="Genomic_DNA"/>
</dbReference>
<comment type="caution">
    <text evidence="1">The sequence shown here is derived from an EMBL/GenBank/DDBJ whole genome shotgun (WGS) entry which is preliminary data.</text>
</comment>
<protein>
    <submittedName>
        <fullName evidence="1">Uncharacterized protein</fullName>
    </submittedName>
</protein>
<gene>
    <name evidence="1" type="ORF">HPB50_017900</name>
</gene>
<evidence type="ECO:0000313" key="1">
    <source>
        <dbReference type="EMBL" id="KAH6941399.1"/>
    </source>
</evidence>
<evidence type="ECO:0000313" key="2">
    <source>
        <dbReference type="Proteomes" id="UP000821845"/>
    </source>
</evidence>
<accession>A0ACB7T5G0</accession>
<proteinExistence type="predicted"/>
<reference evidence="1" key="1">
    <citation type="submission" date="2020-05" db="EMBL/GenBank/DDBJ databases">
        <title>Large-scale comparative analyses of tick genomes elucidate their genetic diversity and vector capacities.</title>
        <authorList>
            <person name="Jia N."/>
            <person name="Wang J."/>
            <person name="Shi W."/>
            <person name="Du L."/>
            <person name="Sun Y."/>
            <person name="Zhan W."/>
            <person name="Jiang J."/>
            <person name="Wang Q."/>
            <person name="Zhang B."/>
            <person name="Ji P."/>
            <person name="Sakyi L.B."/>
            <person name="Cui X."/>
            <person name="Yuan T."/>
            <person name="Jiang B."/>
            <person name="Yang W."/>
            <person name="Lam T.T.-Y."/>
            <person name="Chang Q."/>
            <person name="Ding S."/>
            <person name="Wang X."/>
            <person name="Zhu J."/>
            <person name="Ruan X."/>
            <person name="Zhao L."/>
            <person name="Wei J."/>
            <person name="Que T."/>
            <person name="Du C."/>
            <person name="Cheng J."/>
            <person name="Dai P."/>
            <person name="Han X."/>
            <person name="Huang E."/>
            <person name="Gao Y."/>
            <person name="Liu J."/>
            <person name="Shao H."/>
            <person name="Ye R."/>
            <person name="Li L."/>
            <person name="Wei W."/>
            <person name="Wang X."/>
            <person name="Wang C."/>
            <person name="Yang T."/>
            <person name="Huo Q."/>
            <person name="Li W."/>
            <person name="Guo W."/>
            <person name="Chen H."/>
            <person name="Zhou L."/>
            <person name="Ni X."/>
            <person name="Tian J."/>
            <person name="Zhou Y."/>
            <person name="Sheng Y."/>
            <person name="Liu T."/>
            <person name="Pan Y."/>
            <person name="Xia L."/>
            <person name="Li J."/>
            <person name="Zhao F."/>
            <person name="Cao W."/>
        </authorList>
    </citation>
    <scope>NUCLEOTIDE SEQUENCE</scope>
    <source>
        <strain evidence="1">Hyas-2018</strain>
    </source>
</reference>
<dbReference type="Proteomes" id="UP000821845">
    <property type="component" value="Chromosome 11"/>
</dbReference>
<sequence>MYHVRCPDGYVALIYCWARDCVAEENEGRPWRAWLARRGFCSTGGDWACLTFVSAGVRADPWEATAAAVPPSPHEVGPRSKTSGGPPKLPDARVGRHEQPSGS</sequence>
<name>A0ACB7T5G0_HYAAI</name>